<reference evidence="4 5" key="1">
    <citation type="journal article" date="2015" name="Genome Biol. Evol.">
        <title>Comparative Genomics of a Bacterivorous Green Alga Reveals Evolutionary Causalities and Consequences of Phago-Mixotrophic Mode of Nutrition.</title>
        <authorList>
            <person name="Burns J.A."/>
            <person name="Paasch A."/>
            <person name="Narechania A."/>
            <person name="Kim E."/>
        </authorList>
    </citation>
    <scope>NUCLEOTIDE SEQUENCE [LARGE SCALE GENOMIC DNA]</scope>
    <source>
        <strain evidence="4 5">PLY_AMNH</strain>
    </source>
</reference>
<evidence type="ECO:0000256" key="1">
    <source>
        <dbReference type="ARBA" id="ARBA00005781"/>
    </source>
</evidence>
<dbReference type="EMBL" id="LGRX02010610">
    <property type="protein sequence ID" value="KAK3270008.1"/>
    <property type="molecule type" value="Genomic_DNA"/>
</dbReference>
<keyword evidence="3" id="KW-0687">Ribonucleoprotein</keyword>
<keyword evidence="5" id="KW-1185">Reference proteome</keyword>
<dbReference type="GO" id="GO:0022625">
    <property type="term" value="C:cytosolic large ribosomal subunit"/>
    <property type="evidence" value="ECO:0007669"/>
    <property type="project" value="TreeGrafter"/>
</dbReference>
<dbReference type="PRINTS" id="PR00061">
    <property type="entry name" value="RIBOSOMALL19"/>
</dbReference>
<dbReference type="AlphaFoldDB" id="A0AAE0G292"/>
<evidence type="ECO:0000256" key="2">
    <source>
        <dbReference type="ARBA" id="ARBA00022980"/>
    </source>
</evidence>
<sequence length="180" mass="19840">MASATSSMRSVRVCSAQTVRKISNVTKQLSARNSMAGASVRSAVFNVNSSRAVSARAVTSPSCSLATLVKTIEDKEMKEDLMDFRVGYEVKCNVTVTEGNKTRVQPFQGIIISMHKAGNRSTITVRKMVQGVGVERVFPIHSPLITFESVPGSGTPKVRRAKLYYLRELRGKQARLKRKF</sequence>
<dbReference type="InterPro" id="IPR008991">
    <property type="entry name" value="Translation_prot_SH3-like_sf"/>
</dbReference>
<keyword evidence="2" id="KW-0689">Ribosomal protein</keyword>
<evidence type="ECO:0000313" key="5">
    <source>
        <dbReference type="Proteomes" id="UP001190700"/>
    </source>
</evidence>
<dbReference type="SUPFAM" id="SSF50104">
    <property type="entry name" value="Translation proteins SH3-like domain"/>
    <property type="match status" value="1"/>
</dbReference>
<comment type="similarity">
    <text evidence="1">Belongs to the bacterial ribosomal protein bL19 family.</text>
</comment>
<dbReference type="PANTHER" id="PTHR15680">
    <property type="entry name" value="RIBOSOMAL PROTEIN L19"/>
    <property type="match status" value="1"/>
</dbReference>
<dbReference type="InterPro" id="IPR001857">
    <property type="entry name" value="Ribosomal_bL19"/>
</dbReference>
<dbReference type="InterPro" id="IPR038657">
    <property type="entry name" value="Ribosomal_bL19_sf"/>
</dbReference>
<accession>A0AAE0G292</accession>
<gene>
    <name evidence="4" type="ORF">CYMTET_21573</name>
</gene>
<dbReference type="NCBIfam" id="TIGR01024">
    <property type="entry name" value="rplS_bact"/>
    <property type="match status" value="1"/>
</dbReference>
<dbReference type="Gene3D" id="2.30.30.790">
    <property type="match status" value="1"/>
</dbReference>
<evidence type="ECO:0000256" key="3">
    <source>
        <dbReference type="ARBA" id="ARBA00023274"/>
    </source>
</evidence>
<evidence type="ECO:0000313" key="4">
    <source>
        <dbReference type="EMBL" id="KAK3270008.1"/>
    </source>
</evidence>
<organism evidence="4 5">
    <name type="scientific">Cymbomonas tetramitiformis</name>
    <dbReference type="NCBI Taxonomy" id="36881"/>
    <lineage>
        <taxon>Eukaryota</taxon>
        <taxon>Viridiplantae</taxon>
        <taxon>Chlorophyta</taxon>
        <taxon>Pyramimonadophyceae</taxon>
        <taxon>Pyramimonadales</taxon>
        <taxon>Pyramimonadaceae</taxon>
        <taxon>Cymbomonas</taxon>
    </lineage>
</organism>
<dbReference type="Proteomes" id="UP001190700">
    <property type="component" value="Unassembled WGS sequence"/>
</dbReference>
<dbReference type="Pfam" id="PF01245">
    <property type="entry name" value="Ribosomal_L19"/>
    <property type="match status" value="1"/>
</dbReference>
<proteinExistence type="inferred from homology"/>
<evidence type="ECO:0008006" key="6">
    <source>
        <dbReference type="Google" id="ProtNLM"/>
    </source>
</evidence>
<dbReference type="PANTHER" id="PTHR15680:SF9">
    <property type="entry name" value="LARGE RIBOSOMAL SUBUNIT PROTEIN BL19M"/>
    <property type="match status" value="1"/>
</dbReference>
<name>A0AAE0G292_9CHLO</name>
<dbReference type="GO" id="GO:0003735">
    <property type="term" value="F:structural constituent of ribosome"/>
    <property type="evidence" value="ECO:0007669"/>
    <property type="project" value="InterPro"/>
</dbReference>
<protein>
    <recommendedName>
        <fullName evidence="6">Ribosomal protein L19</fullName>
    </recommendedName>
</protein>
<dbReference type="GO" id="GO:0006412">
    <property type="term" value="P:translation"/>
    <property type="evidence" value="ECO:0007669"/>
    <property type="project" value="InterPro"/>
</dbReference>
<comment type="caution">
    <text evidence="4">The sequence shown here is derived from an EMBL/GenBank/DDBJ whole genome shotgun (WGS) entry which is preliminary data.</text>
</comment>